<dbReference type="Pfam" id="PF02568">
    <property type="entry name" value="ThiI"/>
    <property type="match status" value="1"/>
</dbReference>
<dbReference type="SUPFAM" id="SSF52402">
    <property type="entry name" value="Adenine nucleotide alpha hydrolases-like"/>
    <property type="match status" value="1"/>
</dbReference>
<dbReference type="Pfam" id="PF02926">
    <property type="entry name" value="THUMP"/>
    <property type="match status" value="1"/>
</dbReference>
<reference evidence="14 15" key="1">
    <citation type="journal article" date="2014" name="Int. J. Syst. Evol. Microbiol.">
        <title>Complete genome sequence of Corynebacterium casei LMG S-19264T (=DSM 44701T), isolated from a smear-ripened cheese.</title>
        <authorList>
            <consortium name="US DOE Joint Genome Institute (JGI-PGF)"/>
            <person name="Walter F."/>
            <person name="Albersmeier A."/>
            <person name="Kalinowski J."/>
            <person name="Ruckert C."/>
        </authorList>
    </citation>
    <scope>NUCLEOTIDE SEQUENCE [LARGE SCALE GENOMIC DNA]</scope>
    <source>
        <strain evidence="14 15">NBRC 110095</strain>
    </source>
</reference>
<evidence type="ECO:0000256" key="8">
    <source>
        <dbReference type="ARBA" id="ARBA00022977"/>
    </source>
</evidence>
<dbReference type="InterPro" id="IPR020536">
    <property type="entry name" value="ThiI_AANH"/>
</dbReference>
<dbReference type="SUPFAM" id="SSF52821">
    <property type="entry name" value="Rhodanese/Cell cycle control phosphatase"/>
    <property type="match status" value="1"/>
</dbReference>
<dbReference type="GO" id="GO:0052837">
    <property type="term" value="P:thiazole biosynthetic process"/>
    <property type="evidence" value="ECO:0007669"/>
    <property type="project" value="InterPro"/>
</dbReference>
<evidence type="ECO:0000256" key="9">
    <source>
        <dbReference type="ARBA" id="ARBA00023157"/>
    </source>
</evidence>
<comment type="function">
    <text evidence="11">Catalyzes the ATP-dependent transfer of a sulfur to tRNA to produce 4-thiouridine in position 8 of tRNAs, which functions as a near-UV photosensor. Also catalyzes the transfer of sulfur to the sulfur carrier protein ThiS, forming ThiS-thiocarboxylate. This is a step in the synthesis of thiazole, in the thiamine biosynthesis pathway. The sulfur is donated as persulfide by IscS.</text>
</comment>
<evidence type="ECO:0000256" key="11">
    <source>
        <dbReference type="HAMAP-Rule" id="MF_00021"/>
    </source>
</evidence>
<dbReference type="InterPro" id="IPR014729">
    <property type="entry name" value="Rossmann-like_a/b/a_fold"/>
</dbReference>
<dbReference type="InterPro" id="IPR026340">
    <property type="entry name" value="THII_Thiazole_biosynth_dom"/>
</dbReference>
<evidence type="ECO:0000256" key="6">
    <source>
        <dbReference type="ARBA" id="ARBA00022840"/>
    </source>
</evidence>
<dbReference type="InterPro" id="IPR001763">
    <property type="entry name" value="Rhodanese-like_dom"/>
</dbReference>
<evidence type="ECO:0000256" key="7">
    <source>
        <dbReference type="ARBA" id="ARBA00022884"/>
    </source>
</evidence>
<accession>A0AA37T6S9</accession>
<keyword evidence="10" id="KW-0676">Redox-active center</keyword>
<evidence type="ECO:0000256" key="2">
    <source>
        <dbReference type="ARBA" id="ARBA00022490"/>
    </source>
</evidence>
<dbReference type="InterPro" id="IPR049961">
    <property type="entry name" value="ThiI_N"/>
</dbReference>
<dbReference type="InterPro" id="IPR003720">
    <property type="entry name" value="tRNA_STrfase"/>
</dbReference>
<comment type="subcellular location">
    <subcellularLocation>
        <location evidence="1 11">Cytoplasm</location>
    </subcellularLocation>
</comment>
<dbReference type="Gene3D" id="3.40.50.620">
    <property type="entry name" value="HUPs"/>
    <property type="match status" value="1"/>
</dbReference>
<sequence length="491" mass="55053">MHFIVKLFPEIIIKSPPVRKRFIKILKDNLRLLLRPIEESIVVKKDFEKIDVFVEWPEALSDAQIAAKTSQVIDVLSNTPGIAFFSEVEQTTFSDMHDIYEKTHAQWASALENKTFCVRVKRHGDHPFSSVELERYVGGGLNQNSNAAGVKLKNPDVEVRMEVKHDRLYIVKVQRPGIGGYPLGSQDPVLSLISGGFDSTVSSYLTMKRGVRTHFCFFNLGGRAHEIGVKEVAYYLWSKYASSHLVKFVTVPFEPVVGEILHKIPNSQMGVVLKRMMMRAASKVAEEMHFQAVVTGESVAQVSSQTIPNLAVIDKVCDVLTMRPLITTDKGDIIALSRTIGTEVFAANMPEYCGVISKRPTTRAKLEVIEAVEEHFDFATLDAAVANRKVESIDKVMEGIGEAVGVDEFSYVPTGAQVIDVRHPDEQEAEPLRLDECLHIPFYRLHTEWPSLPSDQQYLLYCKKGVMSKLHASQIVEEGNHNVGVYRPKTD</sequence>
<keyword evidence="4 11" id="KW-0808">Transferase</keyword>
<comment type="similarity">
    <text evidence="11">Belongs to the ThiI family.</text>
</comment>
<keyword evidence="8 11" id="KW-0784">Thiamine biosynthesis</keyword>
<dbReference type="GO" id="GO:0009228">
    <property type="term" value="P:thiamine biosynthetic process"/>
    <property type="evidence" value="ECO:0007669"/>
    <property type="project" value="UniProtKB-KW"/>
</dbReference>
<keyword evidence="2 11" id="KW-0963">Cytoplasm</keyword>
<dbReference type="InterPro" id="IPR049962">
    <property type="entry name" value="THUMP_ThiI"/>
</dbReference>
<dbReference type="GO" id="GO:0000049">
    <property type="term" value="F:tRNA binding"/>
    <property type="evidence" value="ECO:0007669"/>
    <property type="project" value="UniProtKB-UniRule"/>
</dbReference>
<keyword evidence="5 11" id="KW-0547">Nucleotide-binding</keyword>
<proteinExistence type="inferred from homology"/>
<feature type="domain" description="THUMP" evidence="13">
    <location>
        <begin position="70"/>
        <end position="174"/>
    </location>
</feature>
<gene>
    <name evidence="11 14" type="primary">thiI</name>
    <name evidence="14" type="ORF">GCM10007877_15160</name>
</gene>
<dbReference type="CDD" id="cd00158">
    <property type="entry name" value="RHOD"/>
    <property type="match status" value="1"/>
</dbReference>
<name>A0AA37T6S9_9GAMM</name>
<dbReference type="HAMAP" id="MF_00021">
    <property type="entry name" value="ThiI"/>
    <property type="match status" value="1"/>
</dbReference>
<keyword evidence="9" id="KW-1015">Disulfide bond</keyword>
<evidence type="ECO:0000313" key="15">
    <source>
        <dbReference type="Proteomes" id="UP001156870"/>
    </source>
</evidence>
<feature type="active site" description="Cysteine persulfide intermediate" evidence="11">
    <location>
        <position position="462"/>
    </location>
</feature>
<comment type="pathway">
    <text evidence="11">Cofactor biosynthesis; thiamine diphosphate biosynthesis.</text>
</comment>
<evidence type="ECO:0000256" key="10">
    <source>
        <dbReference type="ARBA" id="ARBA00023284"/>
    </source>
</evidence>
<dbReference type="GO" id="GO:0005524">
    <property type="term" value="F:ATP binding"/>
    <property type="evidence" value="ECO:0007669"/>
    <property type="project" value="UniProtKB-UniRule"/>
</dbReference>
<dbReference type="InterPro" id="IPR050102">
    <property type="entry name" value="tRNA_sulfurtransferase_ThiI"/>
</dbReference>
<dbReference type="EC" id="2.8.1.4" evidence="11"/>
<keyword evidence="3 11" id="KW-0820">tRNA-binding</keyword>
<feature type="domain" description="Rhodanese" evidence="12">
    <location>
        <begin position="415"/>
        <end position="491"/>
    </location>
</feature>
<evidence type="ECO:0000259" key="13">
    <source>
        <dbReference type="PROSITE" id="PS51165"/>
    </source>
</evidence>
<comment type="caution">
    <text evidence="14">The sequence shown here is derived from an EMBL/GenBank/DDBJ whole genome shotgun (WGS) entry which is preliminary data.</text>
</comment>
<organism evidence="14 15">
    <name type="scientific">Marinibactrum halimedae</name>
    <dbReference type="NCBI Taxonomy" id="1444977"/>
    <lineage>
        <taxon>Bacteria</taxon>
        <taxon>Pseudomonadati</taxon>
        <taxon>Pseudomonadota</taxon>
        <taxon>Gammaproteobacteria</taxon>
        <taxon>Cellvibrionales</taxon>
        <taxon>Cellvibrionaceae</taxon>
        <taxon>Marinibactrum</taxon>
    </lineage>
</organism>
<evidence type="ECO:0000256" key="1">
    <source>
        <dbReference type="ARBA" id="ARBA00004496"/>
    </source>
</evidence>
<dbReference type="InterPro" id="IPR004114">
    <property type="entry name" value="THUMP_dom"/>
</dbReference>
<dbReference type="PROSITE" id="PS50206">
    <property type="entry name" value="RHODANESE_3"/>
    <property type="match status" value="1"/>
</dbReference>
<dbReference type="Gene3D" id="3.30.2130.30">
    <property type="match status" value="1"/>
</dbReference>
<evidence type="ECO:0000259" key="12">
    <source>
        <dbReference type="PROSITE" id="PS50206"/>
    </source>
</evidence>
<dbReference type="Gene3D" id="3.40.250.10">
    <property type="entry name" value="Rhodanese-like domain"/>
    <property type="match status" value="1"/>
</dbReference>
<dbReference type="NCBIfam" id="TIGR00342">
    <property type="entry name" value="tRNA uracil 4-sulfurtransferase ThiI"/>
    <property type="match status" value="1"/>
</dbReference>
<dbReference type="AlphaFoldDB" id="A0AA37T6S9"/>
<feature type="binding site" evidence="11">
    <location>
        <position position="296"/>
    </location>
    <ligand>
        <name>ATP</name>
        <dbReference type="ChEBI" id="CHEBI:30616"/>
    </ligand>
</feature>
<evidence type="ECO:0000256" key="3">
    <source>
        <dbReference type="ARBA" id="ARBA00022555"/>
    </source>
</evidence>
<dbReference type="CDD" id="cd01712">
    <property type="entry name" value="PPase_ThiI"/>
    <property type="match status" value="1"/>
</dbReference>
<keyword evidence="6 11" id="KW-0067">ATP-binding</keyword>
<dbReference type="PROSITE" id="PS51165">
    <property type="entry name" value="THUMP"/>
    <property type="match status" value="1"/>
</dbReference>
<dbReference type="EMBL" id="BSPD01000035">
    <property type="protein sequence ID" value="GLS25802.1"/>
    <property type="molecule type" value="Genomic_DNA"/>
</dbReference>
<evidence type="ECO:0000256" key="4">
    <source>
        <dbReference type="ARBA" id="ARBA00022679"/>
    </source>
</evidence>
<dbReference type="GO" id="GO:0009229">
    <property type="term" value="P:thiamine diphosphate biosynthetic process"/>
    <property type="evidence" value="ECO:0007669"/>
    <property type="project" value="UniProtKB-UniRule"/>
</dbReference>
<dbReference type="SUPFAM" id="SSF143437">
    <property type="entry name" value="THUMP domain-like"/>
    <property type="match status" value="1"/>
</dbReference>
<dbReference type="GO" id="GO:0005829">
    <property type="term" value="C:cytosol"/>
    <property type="evidence" value="ECO:0007669"/>
    <property type="project" value="TreeGrafter"/>
</dbReference>
<protein>
    <recommendedName>
        <fullName evidence="11">tRNA sulfurtransferase</fullName>
        <ecNumber evidence="11">2.8.1.4</ecNumber>
    </recommendedName>
    <alternativeName>
        <fullName evidence="11">Sulfur carrier protein ThiS sulfurtransferase</fullName>
    </alternativeName>
    <alternativeName>
        <fullName evidence="11">Thiamine biosynthesis protein ThiI</fullName>
    </alternativeName>
    <alternativeName>
        <fullName evidence="11">tRNA 4-thiouridine synthase</fullName>
    </alternativeName>
</protein>
<dbReference type="SMART" id="SM00981">
    <property type="entry name" value="THUMP"/>
    <property type="match status" value="1"/>
</dbReference>
<dbReference type="NCBIfam" id="TIGR04271">
    <property type="entry name" value="ThiI_C_thiazole"/>
    <property type="match status" value="1"/>
</dbReference>
<dbReference type="InterPro" id="IPR036873">
    <property type="entry name" value="Rhodanese-like_dom_sf"/>
</dbReference>
<comment type="catalytic activity">
    <reaction evidence="11">
        <text>[ThiS sulfur-carrier protein]-C-terminal Gly-Gly-AMP + S-sulfanyl-L-cysteinyl-[cysteine desulfurase] + AH2 = [ThiS sulfur-carrier protein]-C-terminal-Gly-aminoethanethioate + L-cysteinyl-[cysteine desulfurase] + A + AMP + 2 H(+)</text>
        <dbReference type="Rhea" id="RHEA:43340"/>
        <dbReference type="Rhea" id="RHEA-COMP:12157"/>
        <dbReference type="Rhea" id="RHEA-COMP:12158"/>
        <dbReference type="Rhea" id="RHEA-COMP:12910"/>
        <dbReference type="Rhea" id="RHEA-COMP:19908"/>
        <dbReference type="ChEBI" id="CHEBI:13193"/>
        <dbReference type="ChEBI" id="CHEBI:15378"/>
        <dbReference type="ChEBI" id="CHEBI:17499"/>
        <dbReference type="ChEBI" id="CHEBI:29950"/>
        <dbReference type="ChEBI" id="CHEBI:61963"/>
        <dbReference type="ChEBI" id="CHEBI:90618"/>
        <dbReference type="ChEBI" id="CHEBI:232372"/>
        <dbReference type="ChEBI" id="CHEBI:456215"/>
    </reaction>
</comment>
<evidence type="ECO:0000256" key="5">
    <source>
        <dbReference type="ARBA" id="ARBA00022741"/>
    </source>
</evidence>
<feature type="binding site" evidence="11">
    <location>
        <position position="305"/>
    </location>
    <ligand>
        <name>ATP</name>
        <dbReference type="ChEBI" id="CHEBI:30616"/>
    </ligand>
</feature>
<evidence type="ECO:0000313" key="14">
    <source>
        <dbReference type="EMBL" id="GLS25802.1"/>
    </source>
</evidence>
<comment type="catalytic activity">
    <reaction evidence="11">
        <text>[ThiI sulfur-carrier protein]-S-sulfanyl-L-cysteine + a uridine in tRNA + 2 reduced [2Fe-2S]-[ferredoxin] + ATP + H(+) = [ThiI sulfur-carrier protein]-L-cysteine + a 4-thiouridine in tRNA + 2 oxidized [2Fe-2S]-[ferredoxin] + AMP + diphosphate</text>
        <dbReference type="Rhea" id="RHEA:24176"/>
        <dbReference type="Rhea" id="RHEA-COMP:10000"/>
        <dbReference type="Rhea" id="RHEA-COMP:10001"/>
        <dbReference type="Rhea" id="RHEA-COMP:13337"/>
        <dbReference type="Rhea" id="RHEA-COMP:13338"/>
        <dbReference type="Rhea" id="RHEA-COMP:13339"/>
        <dbReference type="Rhea" id="RHEA-COMP:13340"/>
        <dbReference type="ChEBI" id="CHEBI:15378"/>
        <dbReference type="ChEBI" id="CHEBI:29950"/>
        <dbReference type="ChEBI" id="CHEBI:30616"/>
        <dbReference type="ChEBI" id="CHEBI:33019"/>
        <dbReference type="ChEBI" id="CHEBI:33737"/>
        <dbReference type="ChEBI" id="CHEBI:33738"/>
        <dbReference type="ChEBI" id="CHEBI:61963"/>
        <dbReference type="ChEBI" id="CHEBI:65315"/>
        <dbReference type="ChEBI" id="CHEBI:136798"/>
        <dbReference type="ChEBI" id="CHEBI:456215"/>
        <dbReference type="EC" id="2.8.1.4"/>
    </reaction>
</comment>
<keyword evidence="15" id="KW-1185">Reference proteome</keyword>
<dbReference type="GO" id="GO:0002937">
    <property type="term" value="P:tRNA 4-thiouridine biosynthesis"/>
    <property type="evidence" value="ECO:0007669"/>
    <property type="project" value="TreeGrafter"/>
</dbReference>
<feature type="binding site" evidence="11">
    <location>
        <position position="274"/>
    </location>
    <ligand>
        <name>ATP</name>
        <dbReference type="ChEBI" id="CHEBI:30616"/>
    </ligand>
</feature>
<dbReference type="GO" id="GO:0140741">
    <property type="term" value="F:tRNA-uracil-4 sulfurtransferase activity"/>
    <property type="evidence" value="ECO:0007669"/>
    <property type="project" value="UniProtKB-EC"/>
</dbReference>
<dbReference type="RefSeq" id="WP_232593897.1">
    <property type="nucleotide sequence ID" value="NZ_BSPD01000035.1"/>
</dbReference>
<dbReference type="Proteomes" id="UP001156870">
    <property type="component" value="Unassembled WGS sequence"/>
</dbReference>
<dbReference type="GO" id="GO:0004810">
    <property type="term" value="F:CCA tRNA nucleotidyltransferase activity"/>
    <property type="evidence" value="ECO:0007669"/>
    <property type="project" value="InterPro"/>
</dbReference>
<keyword evidence="7 11" id="KW-0694">RNA-binding</keyword>
<feature type="binding site" evidence="11">
    <location>
        <begin position="192"/>
        <end position="193"/>
    </location>
    <ligand>
        <name>ATP</name>
        <dbReference type="ChEBI" id="CHEBI:30616"/>
    </ligand>
</feature>
<dbReference type="PANTHER" id="PTHR43209:SF1">
    <property type="entry name" value="TRNA SULFURTRANSFERASE"/>
    <property type="match status" value="1"/>
</dbReference>
<comment type="caution">
    <text evidence="11">Lacks conserved residue(s) required for the propagation of feature annotation.</text>
</comment>
<dbReference type="CDD" id="cd11716">
    <property type="entry name" value="THUMP_ThiI"/>
    <property type="match status" value="1"/>
</dbReference>
<dbReference type="PANTHER" id="PTHR43209">
    <property type="entry name" value="TRNA SULFURTRANSFERASE"/>
    <property type="match status" value="1"/>
</dbReference>